<sequence length="142" mass="15078">MCRPCCQHRTVLWFVVFPSSQKLQEPRGWVCCPAVTCWALTPGLQGPCASPAPGGRPSLSAASPPPPPSPALSETAPSRPGKGLCMFHPPPECQGQMGSVNARGINEWISFDRCLGSTYRQPMNACGDARGTRRSLPCSSGP</sequence>
<accession>A0AB34H0B3</accession>
<comment type="caution">
    <text evidence="2">The sequence shown here is derived from an EMBL/GenBank/DDBJ whole genome shotgun (WGS) entry which is preliminary data.</text>
</comment>
<dbReference type="Proteomes" id="UP001159641">
    <property type="component" value="Unassembled WGS sequence"/>
</dbReference>
<proteinExistence type="predicted"/>
<feature type="compositionally biased region" description="Low complexity" evidence="1">
    <location>
        <begin position="49"/>
        <end position="62"/>
    </location>
</feature>
<name>A0AB34H0B3_ESCRO</name>
<feature type="non-terminal residue" evidence="2">
    <location>
        <position position="142"/>
    </location>
</feature>
<protein>
    <submittedName>
        <fullName evidence="2">Uncharacterized protein</fullName>
    </submittedName>
</protein>
<reference evidence="2 3" key="1">
    <citation type="submission" date="2022-11" db="EMBL/GenBank/DDBJ databases">
        <title>Whole genome sequence of Eschrichtius robustus ER-17-0199.</title>
        <authorList>
            <person name="Bruniche-Olsen A."/>
            <person name="Black A.N."/>
            <person name="Fields C.J."/>
            <person name="Walden K."/>
            <person name="Dewoody J.A."/>
        </authorList>
    </citation>
    <scope>NUCLEOTIDE SEQUENCE [LARGE SCALE GENOMIC DNA]</scope>
    <source>
        <strain evidence="2">ER-17-0199</strain>
        <tissue evidence="2">Blubber</tissue>
    </source>
</reference>
<gene>
    <name evidence="2" type="ORF">J1605_006441</name>
</gene>
<dbReference type="EMBL" id="JAIQCJ010001995">
    <property type="protein sequence ID" value="KAJ8786221.1"/>
    <property type="molecule type" value="Genomic_DNA"/>
</dbReference>
<evidence type="ECO:0000313" key="2">
    <source>
        <dbReference type="EMBL" id="KAJ8786221.1"/>
    </source>
</evidence>
<evidence type="ECO:0000313" key="3">
    <source>
        <dbReference type="Proteomes" id="UP001159641"/>
    </source>
</evidence>
<keyword evidence="3" id="KW-1185">Reference proteome</keyword>
<feature type="region of interest" description="Disordered" evidence="1">
    <location>
        <begin position="49"/>
        <end position="86"/>
    </location>
</feature>
<evidence type="ECO:0000256" key="1">
    <source>
        <dbReference type="SAM" id="MobiDB-lite"/>
    </source>
</evidence>
<dbReference type="AlphaFoldDB" id="A0AB34H0B3"/>
<organism evidence="2 3">
    <name type="scientific">Eschrichtius robustus</name>
    <name type="common">California gray whale</name>
    <name type="synonym">Eschrichtius gibbosus</name>
    <dbReference type="NCBI Taxonomy" id="9764"/>
    <lineage>
        <taxon>Eukaryota</taxon>
        <taxon>Metazoa</taxon>
        <taxon>Chordata</taxon>
        <taxon>Craniata</taxon>
        <taxon>Vertebrata</taxon>
        <taxon>Euteleostomi</taxon>
        <taxon>Mammalia</taxon>
        <taxon>Eutheria</taxon>
        <taxon>Laurasiatheria</taxon>
        <taxon>Artiodactyla</taxon>
        <taxon>Whippomorpha</taxon>
        <taxon>Cetacea</taxon>
        <taxon>Mysticeti</taxon>
        <taxon>Eschrichtiidae</taxon>
        <taxon>Eschrichtius</taxon>
    </lineage>
</organism>